<evidence type="ECO:0008006" key="3">
    <source>
        <dbReference type="Google" id="ProtNLM"/>
    </source>
</evidence>
<sequence>MLWLNLCLLLLFLRLVLAVVGLREYSCSERLPVVMVCAVGQLSFSRVYSPEAPPFRCRRRQTGGYRDRQGKRSELLRKVIAHLLRTKGYVAPVCRCTEAKPTSVQQPPDPTSLLRLTPGFLQLLSSGSCLQAVDRKAQRGLRQVTCS</sequence>
<name>A0ABN8H834_9BACL</name>
<reference evidence="1" key="1">
    <citation type="submission" date="2022-01" db="EMBL/GenBank/DDBJ databases">
        <authorList>
            <person name="Criscuolo A."/>
        </authorList>
    </citation>
    <scope>NUCLEOTIDE SEQUENCE</scope>
    <source>
        <strain evidence="1">CIP111893</strain>
    </source>
</reference>
<dbReference type="Proteomes" id="UP000838686">
    <property type="component" value="Unassembled WGS sequence"/>
</dbReference>
<proteinExistence type="predicted"/>
<evidence type="ECO:0000313" key="1">
    <source>
        <dbReference type="EMBL" id="CAH1227041.1"/>
    </source>
</evidence>
<evidence type="ECO:0000313" key="2">
    <source>
        <dbReference type="Proteomes" id="UP000838686"/>
    </source>
</evidence>
<protein>
    <recommendedName>
        <fullName evidence="3">Secreted protein</fullName>
    </recommendedName>
</protein>
<comment type="caution">
    <text evidence="1">The sequence shown here is derived from an EMBL/GenBank/DDBJ whole genome shotgun (WGS) entry which is preliminary data.</text>
</comment>
<keyword evidence="2" id="KW-1185">Reference proteome</keyword>
<gene>
    <name evidence="1" type="ORF">PAECIP111893_05356</name>
</gene>
<dbReference type="EMBL" id="CAKMMF010000078">
    <property type="protein sequence ID" value="CAH1227041.1"/>
    <property type="molecule type" value="Genomic_DNA"/>
</dbReference>
<accession>A0ABN8H834</accession>
<organism evidence="1 2">
    <name type="scientific">Paenibacillus plantiphilus</name>
    <dbReference type="NCBI Taxonomy" id="2905650"/>
    <lineage>
        <taxon>Bacteria</taxon>
        <taxon>Bacillati</taxon>
        <taxon>Bacillota</taxon>
        <taxon>Bacilli</taxon>
        <taxon>Bacillales</taxon>
        <taxon>Paenibacillaceae</taxon>
        <taxon>Paenibacillus</taxon>
    </lineage>
</organism>